<keyword evidence="1" id="KW-1133">Transmembrane helix</keyword>
<evidence type="ECO:0000313" key="3">
    <source>
        <dbReference type="Proteomes" id="UP001156215"/>
    </source>
</evidence>
<evidence type="ECO:0000256" key="1">
    <source>
        <dbReference type="SAM" id="Phobius"/>
    </source>
</evidence>
<dbReference type="KEGG" id="ovb:NB640_12625"/>
<dbReference type="RefSeq" id="WP_269309044.1">
    <property type="nucleotide sequence ID" value="NZ_CP098242.1"/>
</dbReference>
<sequence>MFKKKSENGKSKFSLLGFLLHPGVKIFGGIFSLLVAVLFGGFKISRRRKKKATEFEAQLASSLLLVKLEDVRNQLGEFQVWLKKQDPAQMDVKETKVRYAALKNLYSEWTSHERMEEILGTVQYDPKIGMSVSNGLHELRSLNILMESILRDEQLGTPDGAGKLAIVDEHLVRALEFFNYINKDLENTPENRQIDTLKDQPE</sequence>
<gene>
    <name evidence="2" type="ORF">NB640_12625</name>
</gene>
<reference evidence="2" key="1">
    <citation type="journal article" date="2022" name="Front. Microbiol.">
        <title>New perspectives on an old grouping: The genomic and phenotypic variability of Oxalobacter formigenes and the implications for calcium oxalate stone prevention.</title>
        <authorList>
            <person name="Chmiel J.A."/>
            <person name="Carr C."/>
            <person name="Stuivenberg G.A."/>
            <person name="Venema R."/>
            <person name="Chanyi R.M."/>
            <person name="Al K.F."/>
            <person name="Giguere D."/>
            <person name="Say H."/>
            <person name="Akouris P.P."/>
            <person name="Dominguez Romero S.A."/>
            <person name="Kwong A."/>
            <person name="Tai V."/>
            <person name="Koval S.F."/>
            <person name="Razvi H."/>
            <person name="Bjazevic J."/>
            <person name="Burton J.P."/>
        </authorList>
    </citation>
    <scope>NUCLEOTIDE SEQUENCE</scope>
    <source>
        <strain evidence="2">WoOx3</strain>
    </source>
</reference>
<feature type="transmembrane region" description="Helical" evidence="1">
    <location>
        <begin position="20"/>
        <end position="42"/>
    </location>
</feature>
<proteinExistence type="predicted"/>
<accession>A0A9E9LVP0</accession>
<dbReference type="EMBL" id="CP098242">
    <property type="protein sequence ID" value="WAW10041.1"/>
    <property type="molecule type" value="Genomic_DNA"/>
</dbReference>
<keyword evidence="3" id="KW-1185">Reference proteome</keyword>
<organism evidence="2 3">
    <name type="scientific">Oxalobacter vibrioformis</name>
    <dbReference type="NCBI Taxonomy" id="933080"/>
    <lineage>
        <taxon>Bacteria</taxon>
        <taxon>Pseudomonadati</taxon>
        <taxon>Pseudomonadota</taxon>
        <taxon>Betaproteobacteria</taxon>
        <taxon>Burkholderiales</taxon>
        <taxon>Oxalobacteraceae</taxon>
        <taxon>Oxalobacter</taxon>
    </lineage>
</organism>
<name>A0A9E9LVP0_9BURK</name>
<evidence type="ECO:0000313" key="2">
    <source>
        <dbReference type="EMBL" id="WAW10041.1"/>
    </source>
</evidence>
<dbReference type="AlphaFoldDB" id="A0A9E9LVP0"/>
<protein>
    <submittedName>
        <fullName evidence="2">Uncharacterized protein</fullName>
    </submittedName>
</protein>
<keyword evidence="1" id="KW-0472">Membrane</keyword>
<dbReference type="Proteomes" id="UP001156215">
    <property type="component" value="Chromosome"/>
</dbReference>
<keyword evidence="1" id="KW-0812">Transmembrane</keyword>